<gene>
    <name evidence="2" type="ORF">Acr_02g0011660</name>
</gene>
<dbReference type="AlphaFoldDB" id="A0A7J0E9S9"/>
<protein>
    <submittedName>
        <fullName evidence="2">Uncharacterized protein</fullName>
    </submittedName>
</protein>
<keyword evidence="3" id="KW-1185">Reference proteome</keyword>
<organism evidence="2 3">
    <name type="scientific">Actinidia rufa</name>
    <dbReference type="NCBI Taxonomy" id="165716"/>
    <lineage>
        <taxon>Eukaryota</taxon>
        <taxon>Viridiplantae</taxon>
        <taxon>Streptophyta</taxon>
        <taxon>Embryophyta</taxon>
        <taxon>Tracheophyta</taxon>
        <taxon>Spermatophyta</taxon>
        <taxon>Magnoliopsida</taxon>
        <taxon>eudicotyledons</taxon>
        <taxon>Gunneridae</taxon>
        <taxon>Pentapetalae</taxon>
        <taxon>asterids</taxon>
        <taxon>Ericales</taxon>
        <taxon>Actinidiaceae</taxon>
        <taxon>Actinidia</taxon>
    </lineage>
</organism>
<evidence type="ECO:0000256" key="1">
    <source>
        <dbReference type="SAM" id="MobiDB-lite"/>
    </source>
</evidence>
<evidence type="ECO:0000313" key="2">
    <source>
        <dbReference type="EMBL" id="GFY82926.1"/>
    </source>
</evidence>
<comment type="caution">
    <text evidence="2">The sequence shown here is derived from an EMBL/GenBank/DDBJ whole genome shotgun (WGS) entry which is preliminary data.</text>
</comment>
<feature type="region of interest" description="Disordered" evidence="1">
    <location>
        <begin position="1"/>
        <end position="43"/>
    </location>
</feature>
<dbReference type="EMBL" id="BJWL01000002">
    <property type="protein sequence ID" value="GFY82926.1"/>
    <property type="molecule type" value="Genomic_DNA"/>
</dbReference>
<evidence type="ECO:0000313" key="3">
    <source>
        <dbReference type="Proteomes" id="UP000585474"/>
    </source>
</evidence>
<reference evidence="2 3" key="1">
    <citation type="submission" date="2019-07" db="EMBL/GenBank/DDBJ databases">
        <title>De Novo Assembly of kiwifruit Actinidia rufa.</title>
        <authorList>
            <person name="Sugita-Konishi S."/>
            <person name="Sato K."/>
            <person name="Mori E."/>
            <person name="Abe Y."/>
            <person name="Kisaki G."/>
            <person name="Hamano K."/>
            <person name="Suezawa K."/>
            <person name="Otani M."/>
            <person name="Fukuda T."/>
            <person name="Manabe T."/>
            <person name="Gomi K."/>
            <person name="Tabuchi M."/>
            <person name="Akimitsu K."/>
            <person name="Kataoka I."/>
        </authorList>
    </citation>
    <scope>NUCLEOTIDE SEQUENCE [LARGE SCALE GENOMIC DNA]</scope>
    <source>
        <strain evidence="3">cv. Fuchu</strain>
    </source>
</reference>
<feature type="compositionally biased region" description="Basic and acidic residues" evidence="1">
    <location>
        <begin position="23"/>
        <end position="43"/>
    </location>
</feature>
<accession>A0A7J0E9S9</accession>
<dbReference type="Proteomes" id="UP000585474">
    <property type="component" value="Unassembled WGS sequence"/>
</dbReference>
<name>A0A7J0E9S9_9ERIC</name>
<proteinExistence type="predicted"/>
<sequence>MIESHTLGFSAKIQGEGLMEHSPSSRDETNSKVRDSMEPLPKEDCGLEARVNGLSNEPLHKGSILTGHRARGGVGQGLIPWNIYHAYPPNILGCVSYQPPDTYFSHSLNISPKLPLPNPYSAIKV</sequence>